<dbReference type="InterPro" id="IPR051534">
    <property type="entry name" value="CBASS_pafABC_assoc_protein"/>
</dbReference>
<dbReference type="RefSeq" id="WP_242858469.1">
    <property type="nucleotide sequence ID" value="NZ_CYZV01000014.1"/>
</dbReference>
<evidence type="ECO:0000256" key="1">
    <source>
        <dbReference type="ARBA" id="ARBA00023015"/>
    </source>
</evidence>
<dbReference type="InterPro" id="IPR001034">
    <property type="entry name" value="DeoR_HTH"/>
</dbReference>
<dbReference type="PANTHER" id="PTHR34580:SF1">
    <property type="entry name" value="PROTEIN PAFC"/>
    <property type="match status" value="1"/>
</dbReference>
<dbReference type="InterPro" id="IPR036388">
    <property type="entry name" value="WH-like_DNA-bd_sf"/>
</dbReference>
<dbReference type="SUPFAM" id="SSF46785">
    <property type="entry name" value="Winged helix' DNA-binding domain"/>
    <property type="match status" value="1"/>
</dbReference>
<dbReference type="SMART" id="SM00420">
    <property type="entry name" value="HTH_DEOR"/>
    <property type="match status" value="1"/>
</dbReference>
<reference evidence="4 5" key="1">
    <citation type="submission" date="2015-09" db="EMBL/GenBank/DDBJ databases">
        <authorList>
            <consortium name="Pathogen Informatics"/>
        </authorList>
    </citation>
    <scope>NUCLEOTIDE SEQUENCE [LARGE SCALE GENOMIC DNA]</scope>
    <source>
        <strain evidence="4 5">2789STDY5834855</strain>
    </source>
</reference>
<dbReference type="InterPro" id="IPR013196">
    <property type="entry name" value="HTH_11"/>
</dbReference>
<protein>
    <submittedName>
        <fullName evidence="4">Helix-turn-helix type 11 domain-containing protein</fullName>
    </submittedName>
</protein>
<evidence type="ECO:0000313" key="4">
    <source>
        <dbReference type="EMBL" id="CUO11749.1"/>
    </source>
</evidence>
<dbReference type="PANTHER" id="PTHR34580">
    <property type="match status" value="1"/>
</dbReference>
<gene>
    <name evidence="4" type="ORF">ERS852470_01478</name>
</gene>
<organism evidence="4 5">
    <name type="scientific">Clostridium disporicum</name>
    <dbReference type="NCBI Taxonomy" id="84024"/>
    <lineage>
        <taxon>Bacteria</taxon>
        <taxon>Bacillati</taxon>
        <taxon>Bacillota</taxon>
        <taxon>Clostridia</taxon>
        <taxon>Eubacteriales</taxon>
        <taxon>Clostridiaceae</taxon>
        <taxon>Clostridium</taxon>
    </lineage>
</organism>
<dbReference type="Pfam" id="PF08279">
    <property type="entry name" value="HTH_11"/>
    <property type="match status" value="1"/>
</dbReference>
<dbReference type="AlphaFoldDB" id="A0A174CHU2"/>
<dbReference type="Gene3D" id="1.10.10.10">
    <property type="entry name" value="Winged helix-like DNA-binding domain superfamily/Winged helix DNA-binding domain"/>
    <property type="match status" value="1"/>
</dbReference>
<dbReference type="PROSITE" id="PS51000">
    <property type="entry name" value="HTH_DEOR_2"/>
    <property type="match status" value="1"/>
</dbReference>
<dbReference type="Proteomes" id="UP000095558">
    <property type="component" value="Unassembled WGS sequence"/>
</dbReference>
<dbReference type="InterPro" id="IPR036390">
    <property type="entry name" value="WH_DNA-bd_sf"/>
</dbReference>
<keyword evidence="1" id="KW-0805">Transcription regulation</keyword>
<evidence type="ECO:0000259" key="3">
    <source>
        <dbReference type="PROSITE" id="PS51000"/>
    </source>
</evidence>
<keyword evidence="2" id="KW-0804">Transcription</keyword>
<evidence type="ECO:0000313" key="5">
    <source>
        <dbReference type="Proteomes" id="UP000095558"/>
    </source>
</evidence>
<feature type="domain" description="HTH deoR-type" evidence="3">
    <location>
        <begin position="1"/>
        <end position="55"/>
    </location>
</feature>
<dbReference type="EMBL" id="CYZV01000014">
    <property type="protein sequence ID" value="CUO11749.1"/>
    <property type="molecule type" value="Genomic_DNA"/>
</dbReference>
<dbReference type="GO" id="GO:0003700">
    <property type="term" value="F:DNA-binding transcription factor activity"/>
    <property type="evidence" value="ECO:0007669"/>
    <property type="project" value="InterPro"/>
</dbReference>
<evidence type="ECO:0000256" key="2">
    <source>
        <dbReference type="ARBA" id="ARBA00023163"/>
    </source>
</evidence>
<proteinExistence type="predicted"/>
<sequence>MRLLDIIFYLLRKGSKITMNELAEYFNVSIKTIQRDLDKLSVVGIPLIIHRGKNGGVEIDRSYNISRLMLRYEDYENLIFAMYIAESISKNLRKSYLSDRFRIIDNDRYSQILSKYKKRYILDYKDEFDIKNEVCKMIDNALDNKFYIEVYINDRKIEVFPIFLCYTK</sequence>
<accession>A0A174CHU2</accession>
<name>A0A174CHU2_9CLOT</name>